<organism evidence="3 4">
    <name type="scientific">Boletus edulis BED1</name>
    <dbReference type="NCBI Taxonomy" id="1328754"/>
    <lineage>
        <taxon>Eukaryota</taxon>
        <taxon>Fungi</taxon>
        <taxon>Dikarya</taxon>
        <taxon>Basidiomycota</taxon>
        <taxon>Agaricomycotina</taxon>
        <taxon>Agaricomycetes</taxon>
        <taxon>Agaricomycetidae</taxon>
        <taxon>Boletales</taxon>
        <taxon>Boletineae</taxon>
        <taxon>Boletaceae</taxon>
        <taxon>Boletoideae</taxon>
        <taxon>Boletus</taxon>
    </lineage>
</organism>
<dbReference type="Gene3D" id="3.40.50.300">
    <property type="entry name" value="P-loop containing nucleotide triphosphate hydrolases"/>
    <property type="match status" value="1"/>
</dbReference>
<feature type="domain" description="G" evidence="2">
    <location>
        <begin position="167"/>
        <end position="289"/>
    </location>
</feature>
<dbReference type="PROSITE" id="PS00675">
    <property type="entry name" value="SIGMA54_INTERACT_1"/>
    <property type="match status" value="1"/>
</dbReference>
<dbReference type="Pfam" id="PF01926">
    <property type="entry name" value="MMR_HSR1"/>
    <property type="match status" value="1"/>
</dbReference>
<dbReference type="Proteomes" id="UP001194468">
    <property type="component" value="Unassembled WGS sequence"/>
</dbReference>
<feature type="region of interest" description="Disordered" evidence="1">
    <location>
        <begin position="1"/>
        <end position="69"/>
    </location>
</feature>
<feature type="compositionally biased region" description="Polar residues" evidence="1">
    <location>
        <begin position="121"/>
        <end position="133"/>
    </location>
</feature>
<evidence type="ECO:0000256" key="1">
    <source>
        <dbReference type="SAM" id="MobiDB-lite"/>
    </source>
</evidence>
<evidence type="ECO:0000313" key="4">
    <source>
        <dbReference type="Proteomes" id="UP001194468"/>
    </source>
</evidence>
<dbReference type="GO" id="GO:0005525">
    <property type="term" value="F:GTP binding"/>
    <property type="evidence" value="ECO:0007669"/>
    <property type="project" value="InterPro"/>
</dbReference>
<feature type="region of interest" description="Disordered" evidence="1">
    <location>
        <begin position="84"/>
        <end position="158"/>
    </location>
</feature>
<dbReference type="EMBL" id="WHUW01000015">
    <property type="protein sequence ID" value="KAF8439029.1"/>
    <property type="molecule type" value="Genomic_DNA"/>
</dbReference>
<protein>
    <recommendedName>
        <fullName evidence="2">G domain-containing protein</fullName>
    </recommendedName>
</protein>
<evidence type="ECO:0000259" key="2">
    <source>
        <dbReference type="Pfam" id="PF01926"/>
    </source>
</evidence>
<sequence length="420" mass="46922">MQEEEQTPSVDGLSDQCEWNAMSAQRLSDSGAEETQDQDSSHSNYFINDSARPATWVPQKKPRTQTRLIRTISATTAQCLSDLDAEETQDQDSSHSNPFTNAGARPATRTQKKPKTKTHLTRTLSPTTAQGLSDSGAEETQDKNSFHSNPFTYDGARPARVTKPKNVILFGETGVGKSSIINLMADAEIATTSSKLEGCTLEATEYSFTLSGETQTPLCIFDTVGLNEPKMGVNTFFGAIEEAHRLITSLHHSGGIDLLLFCIRGGRINATMQPNYRLFFEFLCEKKVPLAFIVTNLENEDVMEHWWERNERMFGKYGIQSVAHACITAAPALTTTLVGRRAESQTALQKMLHDALSFPSAPYVRDIRSWFTSMVDMIWSFLMKRLPVSVRRRDLLKRLQARCALPRDEAQKLADMLARQ</sequence>
<accession>A0AAD4GE97</accession>
<dbReference type="InterPro" id="IPR027417">
    <property type="entry name" value="P-loop_NTPase"/>
</dbReference>
<dbReference type="SUPFAM" id="SSF52540">
    <property type="entry name" value="P-loop containing nucleoside triphosphate hydrolases"/>
    <property type="match status" value="1"/>
</dbReference>
<evidence type="ECO:0000313" key="3">
    <source>
        <dbReference type="EMBL" id="KAF8439029.1"/>
    </source>
</evidence>
<gene>
    <name evidence="3" type="ORF">L210DRAFT_3504723</name>
</gene>
<dbReference type="CDD" id="cd00882">
    <property type="entry name" value="Ras_like_GTPase"/>
    <property type="match status" value="1"/>
</dbReference>
<dbReference type="AlphaFoldDB" id="A0AAD4GE97"/>
<proteinExistence type="predicted"/>
<dbReference type="InterPro" id="IPR006073">
    <property type="entry name" value="GTP-bd"/>
</dbReference>
<feature type="compositionally biased region" description="Basic residues" evidence="1">
    <location>
        <begin position="110"/>
        <end position="120"/>
    </location>
</feature>
<keyword evidence="4" id="KW-1185">Reference proteome</keyword>
<name>A0AAD4GE97_BOLED</name>
<comment type="caution">
    <text evidence="3">The sequence shown here is derived from an EMBL/GenBank/DDBJ whole genome shotgun (WGS) entry which is preliminary data.</text>
</comment>
<dbReference type="InterPro" id="IPR025662">
    <property type="entry name" value="Sigma_54_int_dom_ATP-bd_1"/>
</dbReference>
<reference evidence="3" key="2">
    <citation type="journal article" date="2020" name="Nat. Commun.">
        <title>Large-scale genome sequencing of mycorrhizal fungi provides insights into the early evolution of symbiotic traits.</title>
        <authorList>
            <person name="Miyauchi S."/>
            <person name="Kiss E."/>
            <person name="Kuo A."/>
            <person name="Drula E."/>
            <person name="Kohler A."/>
            <person name="Sanchez-Garcia M."/>
            <person name="Morin E."/>
            <person name="Andreopoulos B."/>
            <person name="Barry K.W."/>
            <person name="Bonito G."/>
            <person name="Buee M."/>
            <person name="Carver A."/>
            <person name="Chen C."/>
            <person name="Cichocki N."/>
            <person name="Clum A."/>
            <person name="Culley D."/>
            <person name="Crous P.W."/>
            <person name="Fauchery L."/>
            <person name="Girlanda M."/>
            <person name="Hayes R.D."/>
            <person name="Keri Z."/>
            <person name="LaButti K."/>
            <person name="Lipzen A."/>
            <person name="Lombard V."/>
            <person name="Magnuson J."/>
            <person name="Maillard F."/>
            <person name="Murat C."/>
            <person name="Nolan M."/>
            <person name="Ohm R.A."/>
            <person name="Pangilinan J."/>
            <person name="Pereira M.F."/>
            <person name="Perotto S."/>
            <person name="Peter M."/>
            <person name="Pfister S."/>
            <person name="Riley R."/>
            <person name="Sitrit Y."/>
            <person name="Stielow J.B."/>
            <person name="Szollosi G."/>
            <person name="Zifcakova L."/>
            <person name="Stursova M."/>
            <person name="Spatafora J.W."/>
            <person name="Tedersoo L."/>
            <person name="Vaario L.M."/>
            <person name="Yamada A."/>
            <person name="Yan M."/>
            <person name="Wang P."/>
            <person name="Xu J."/>
            <person name="Bruns T."/>
            <person name="Baldrian P."/>
            <person name="Vilgalys R."/>
            <person name="Dunand C."/>
            <person name="Henrissat B."/>
            <person name="Grigoriev I.V."/>
            <person name="Hibbett D."/>
            <person name="Nagy L.G."/>
            <person name="Martin F.M."/>
        </authorList>
    </citation>
    <scope>NUCLEOTIDE SEQUENCE</scope>
    <source>
        <strain evidence="3">BED1</strain>
    </source>
</reference>
<reference evidence="3" key="1">
    <citation type="submission" date="2019-10" db="EMBL/GenBank/DDBJ databases">
        <authorList>
            <consortium name="DOE Joint Genome Institute"/>
            <person name="Kuo A."/>
            <person name="Miyauchi S."/>
            <person name="Kiss E."/>
            <person name="Drula E."/>
            <person name="Kohler A."/>
            <person name="Sanchez-Garcia M."/>
            <person name="Andreopoulos B."/>
            <person name="Barry K.W."/>
            <person name="Bonito G."/>
            <person name="Buee M."/>
            <person name="Carver A."/>
            <person name="Chen C."/>
            <person name="Cichocki N."/>
            <person name="Clum A."/>
            <person name="Culley D."/>
            <person name="Crous P.W."/>
            <person name="Fauchery L."/>
            <person name="Girlanda M."/>
            <person name="Hayes R."/>
            <person name="Keri Z."/>
            <person name="LaButti K."/>
            <person name="Lipzen A."/>
            <person name="Lombard V."/>
            <person name="Magnuson J."/>
            <person name="Maillard F."/>
            <person name="Morin E."/>
            <person name="Murat C."/>
            <person name="Nolan M."/>
            <person name="Ohm R."/>
            <person name="Pangilinan J."/>
            <person name="Pereira M."/>
            <person name="Perotto S."/>
            <person name="Peter M."/>
            <person name="Riley R."/>
            <person name="Sitrit Y."/>
            <person name="Stielow B."/>
            <person name="Szollosi G."/>
            <person name="Zifcakova L."/>
            <person name="Stursova M."/>
            <person name="Spatafora J.W."/>
            <person name="Tedersoo L."/>
            <person name="Vaario L.-M."/>
            <person name="Yamada A."/>
            <person name="Yan M."/>
            <person name="Wang P."/>
            <person name="Xu J."/>
            <person name="Bruns T."/>
            <person name="Baldrian P."/>
            <person name="Vilgalys R."/>
            <person name="Henrissat B."/>
            <person name="Grigoriev I.V."/>
            <person name="Hibbett D."/>
            <person name="Nagy L.G."/>
            <person name="Martin F.M."/>
        </authorList>
    </citation>
    <scope>NUCLEOTIDE SEQUENCE</scope>
    <source>
        <strain evidence="3">BED1</strain>
    </source>
</reference>